<dbReference type="SMART" id="SM01322">
    <property type="entry name" value="YaeQ"/>
    <property type="match status" value="1"/>
</dbReference>
<evidence type="ECO:0000313" key="1">
    <source>
        <dbReference type="EMBL" id="HEC06177.1"/>
    </source>
</evidence>
<dbReference type="AlphaFoldDB" id="A0A831RVQ0"/>
<dbReference type="EMBL" id="DRLF01000179">
    <property type="protein sequence ID" value="HEC06177.1"/>
    <property type="molecule type" value="Genomic_DNA"/>
</dbReference>
<dbReference type="PANTHER" id="PTHR38784">
    <property type="entry name" value="SUCROSE PHOSPHORYLASE"/>
    <property type="match status" value="1"/>
</dbReference>
<dbReference type="Proteomes" id="UP000886339">
    <property type="component" value="Unassembled WGS sequence"/>
</dbReference>
<reference evidence="1" key="1">
    <citation type="journal article" date="2020" name="mSystems">
        <title>Genome- and Community-Level Interaction Insights into Carbon Utilization and Element Cycling Functions of Hydrothermarchaeota in Hydrothermal Sediment.</title>
        <authorList>
            <person name="Zhou Z."/>
            <person name="Liu Y."/>
            <person name="Xu W."/>
            <person name="Pan J."/>
            <person name="Luo Z.H."/>
            <person name="Li M."/>
        </authorList>
    </citation>
    <scope>NUCLEOTIDE SEQUENCE [LARGE SCALE GENOMIC DNA]</scope>
    <source>
        <strain evidence="1">HyVt-458</strain>
    </source>
</reference>
<dbReference type="PANTHER" id="PTHR38784:SF1">
    <property type="entry name" value="SUCROSE PHOSPHORYLASE"/>
    <property type="match status" value="1"/>
</dbReference>
<protein>
    <submittedName>
        <fullName evidence="1">YaeQ family protein</fullName>
    </submittedName>
</protein>
<dbReference type="InterPro" id="IPR038590">
    <property type="entry name" value="YaeQ_sf"/>
</dbReference>
<gene>
    <name evidence="1" type="ORF">ENJ12_04970</name>
</gene>
<sequence>MAQGSQLYHGHIQLADTDSQRYESLEFSTPQHPSEKPERLILRLLAYTLLYEPGMAFRKGGLSEGNAPDVAVRDIDDRILHWIDVGTPTPDRLQKAARHTPRVSLVTHEHLLQRWKRQHDGQLPDFSGRIVSLDSELVEILAATLPRRFEWQATLSGGVLYLDSKDLSLSSNITTHG</sequence>
<proteinExistence type="predicted"/>
<dbReference type="InterPro" id="IPR011335">
    <property type="entry name" value="Restrct_endonuc-II-like"/>
</dbReference>
<accession>A0A831RVQ0</accession>
<dbReference type="InterPro" id="IPR009822">
    <property type="entry name" value="YaeQ"/>
</dbReference>
<organism evidence="1">
    <name type="scientific">Thiolapillus brandeum</name>
    <dbReference type="NCBI Taxonomy" id="1076588"/>
    <lineage>
        <taxon>Bacteria</taxon>
        <taxon>Pseudomonadati</taxon>
        <taxon>Pseudomonadota</taxon>
        <taxon>Gammaproteobacteria</taxon>
        <taxon>Chromatiales</taxon>
        <taxon>Sedimenticolaceae</taxon>
        <taxon>Thiolapillus</taxon>
    </lineage>
</organism>
<dbReference type="SUPFAM" id="SSF52980">
    <property type="entry name" value="Restriction endonuclease-like"/>
    <property type="match status" value="1"/>
</dbReference>
<name>A0A831RVQ0_9GAMM</name>
<dbReference type="Gene3D" id="3.10.640.10">
    <property type="entry name" value="Restriction endonuclease-like alpha-beta roll domain"/>
    <property type="match status" value="1"/>
</dbReference>
<dbReference type="Pfam" id="PF07152">
    <property type="entry name" value="YaeQ"/>
    <property type="match status" value="1"/>
</dbReference>
<comment type="caution">
    <text evidence="1">The sequence shown here is derived from an EMBL/GenBank/DDBJ whole genome shotgun (WGS) entry which is preliminary data.</text>
</comment>